<keyword evidence="2" id="KW-0547">Nucleotide-binding</keyword>
<dbReference type="SUPFAM" id="SSF52540">
    <property type="entry name" value="P-loop containing nucleoside triphosphate hydrolases"/>
    <property type="match status" value="1"/>
</dbReference>
<proteinExistence type="inferred from homology"/>
<dbReference type="InterPro" id="IPR027640">
    <property type="entry name" value="Kinesin-like_fam"/>
</dbReference>
<comment type="subcellular location">
    <subcellularLocation>
        <location evidence="1">Cytoplasm</location>
        <location evidence="1">Cytoskeleton</location>
    </subcellularLocation>
</comment>
<dbReference type="Proteomes" id="UP000308267">
    <property type="component" value="Unassembled WGS sequence"/>
</dbReference>
<feature type="domain" description="Kinesin motor" evidence="6">
    <location>
        <begin position="1"/>
        <end position="152"/>
    </location>
</feature>
<dbReference type="PANTHER" id="PTHR24115">
    <property type="entry name" value="KINESIN-RELATED"/>
    <property type="match status" value="1"/>
</dbReference>
<evidence type="ECO:0000259" key="6">
    <source>
        <dbReference type="PROSITE" id="PS50067"/>
    </source>
</evidence>
<dbReference type="GO" id="GO:0005524">
    <property type="term" value="F:ATP binding"/>
    <property type="evidence" value="ECO:0007669"/>
    <property type="project" value="UniProtKB-KW"/>
</dbReference>
<evidence type="ECO:0000313" key="8">
    <source>
        <dbReference type="Proteomes" id="UP000308267"/>
    </source>
</evidence>
<keyword evidence="4" id="KW-0206">Cytoskeleton</keyword>
<evidence type="ECO:0000313" key="7">
    <source>
        <dbReference type="EMBL" id="TGZ56453.1"/>
    </source>
</evidence>
<evidence type="ECO:0000256" key="3">
    <source>
        <dbReference type="ARBA" id="ARBA00022840"/>
    </source>
</evidence>
<comment type="caution">
    <text evidence="7">The sequence shown here is derived from an EMBL/GenBank/DDBJ whole genome shotgun (WGS) entry which is preliminary data.</text>
</comment>
<dbReference type="PANTHER" id="PTHR24115:SF344">
    <property type="entry name" value="KINESIN-LIKE PROTEIN KIF28P"/>
    <property type="match status" value="1"/>
</dbReference>
<dbReference type="STRING" id="147828.A0A4S2L1A5"/>
<dbReference type="PROSITE" id="PS50067">
    <property type="entry name" value="KINESIN_MOTOR_2"/>
    <property type="match status" value="1"/>
</dbReference>
<reference evidence="7 8" key="1">
    <citation type="journal article" date="2019" name="BMC Genomics">
        <title>New insights from Opisthorchis felineus genome: update on genomics of the epidemiologically important liver flukes.</title>
        <authorList>
            <person name="Ershov N.I."/>
            <person name="Mordvinov V.A."/>
            <person name="Prokhortchouk E.B."/>
            <person name="Pakharukova M.Y."/>
            <person name="Gunbin K.V."/>
            <person name="Ustyantsev K."/>
            <person name="Genaev M.A."/>
            <person name="Blinov A.G."/>
            <person name="Mazur A."/>
            <person name="Boulygina E."/>
            <person name="Tsygankova S."/>
            <person name="Khrameeva E."/>
            <person name="Chekanov N."/>
            <person name="Fan G."/>
            <person name="Xiao A."/>
            <person name="Zhang H."/>
            <person name="Xu X."/>
            <person name="Yang H."/>
            <person name="Solovyev V."/>
            <person name="Lee S.M."/>
            <person name="Liu X."/>
            <person name="Afonnikov D.A."/>
            <person name="Skryabin K.G."/>
        </authorList>
    </citation>
    <scope>NUCLEOTIDE SEQUENCE [LARGE SCALE GENOMIC DNA]</scope>
    <source>
        <strain evidence="7">AK-0245</strain>
        <tissue evidence="7">Whole organism</tissue>
    </source>
</reference>
<gene>
    <name evidence="7" type="ORF">CRM22_010166</name>
</gene>
<dbReference type="GO" id="GO:0047496">
    <property type="term" value="P:vesicle transport along microtubule"/>
    <property type="evidence" value="ECO:0007669"/>
    <property type="project" value="TreeGrafter"/>
</dbReference>
<dbReference type="GO" id="GO:0005874">
    <property type="term" value="C:microtubule"/>
    <property type="evidence" value="ECO:0007669"/>
    <property type="project" value="TreeGrafter"/>
</dbReference>
<protein>
    <recommendedName>
        <fullName evidence="6">Kinesin motor domain-containing protein</fullName>
    </recommendedName>
</protein>
<dbReference type="GO" id="GO:0008017">
    <property type="term" value="F:microtubule binding"/>
    <property type="evidence" value="ECO:0007669"/>
    <property type="project" value="InterPro"/>
</dbReference>
<keyword evidence="8" id="KW-1185">Reference proteome</keyword>
<dbReference type="InterPro" id="IPR001752">
    <property type="entry name" value="Kinesin_motor_dom"/>
</dbReference>
<keyword evidence="3" id="KW-0067">ATP-binding</keyword>
<dbReference type="AlphaFoldDB" id="A0A4S2L1A5"/>
<sequence length="152" mass="17416">MDLIVALSLLYVRSYSTEYNKIRTRTWFTFQVSFSMLEIYNEQIRDLLNTSSSQKSLQLRQSPSMGFYVQGLTQIPVGSYKEVEQRMKQGTAKRTIAATNMNETSSRAHTLVTLTFDQLYGEVHSNGSRKRSIINLVDLAGTRRWEKSCALS</sequence>
<dbReference type="InterPro" id="IPR027417">
    <property type="entry name" value="P-loop_NTPase"/>
</dbReference>
<comment type="similarity">
    <text evidence="5">Belongs to the TRAFAC class myosin-kinesin ATPase superfamily. Kinesin family.</text>
</comment>
<comment type="caution">
    <text evidence="5">Lacks conserved residue(s) required for the propagation of feature annotation.</text>
</comment>
<dbReference type="GO" id="GO:0003777">
    <property type="term" value="F:microtubule motor activity"/>
    <property type="evidence" value="ECO:0007669"/>
    <property type="project" value="InterPro"/>
</dbReference>
<dbReference type="Pfam" id="PF00225">
    <property type="entry name" value="Kinesin"/>
    <property type="match status" value="1"/>
</dbReference>
<dbReference type="PRINTS" id="PR00380">
    <property type="entry name" value="KINESINHEAVY"/>
</dbReference>
<dbReference type="SMART" id="SM00129">
    <property type="entry name" value="KISc"/>
    <property type="match status" value="1"/>
</dbReference>
<dbReference type="InterPro" id="IPR036961">
    <property type="entry name" value="Kinesin_motor_dom_sf"/>
</dbReference>
<evidence type="ECO:0000256" key="2">
    <source>
        <dbReference type="ARBA" id="ARBA00022741"/>
    </source>
</evidence>
<evidence type="ECO:0000256" key="4">
    <source>
        <dbReference type="ARBA" id="ARBA00023212"/>
    </source>
</evidence>
<dbReference type="GO" id="GO:0005871">
    <property type="term" value="C:kinesin complex"/>
    <property type="evidence" value="ECO:0007669"/>
    <property type="project" value="TreeGrafter"/>
</dbReference>
<dbReference type="Gene3D" id="3.40.850.10">
    <property type="entry name" value="Kinesin motor domain"/>
    <property type="match status" value="1"/>
</dbReference>
<evidence type="ECO:0000256" key="5">
    <source>
        <dbReference type="PROSITE-ProRule" id="PRU00283"/>
    </source>
</evidence>
<evidence type="ECO:0000256" key="1">
    <source>
        <dbReference type="ARBA" id="ARBA00004245"/>
    </source>
</evidence>
<name>A0A4S2L1A5_OPIFE</name>
<organism evidence="7 8">
    <name type="scientific">Opisthorchis felineus</name>
    <dbReference type="NCBI Taxonomy" id="147828"/>
    <lineage>
        <taxon>Eukaryota</taxon>
        <taxon>Metazoa</taxon>
        <taxon>Spiralia</taxon>
        <taxon>Lophotrochozoa</taxon>
        <taxon>Platyhelminthes</taxon>
        <taxon>Trematoda</taxon>
        <taxon>Digenea</taxon>
        <taxon>Opisthorchiida</taxon>
        <taxon>Opisthorchiata</taxon>
        <taxon>Opisthorchiidae</taxon>
        <taxon>Opisthorchis</taxon>
    </lineage>
</organism>
<keyword evidence="4" id="KW-0963">Cytoplasm</keyword>
<dbReference type="OrthoDB" id="3176171at2759"/>
<dbReference type="GO" id="GO:0016887">
    <property type="term" value="F:ATP hydrolysis activity"/>
    <property type="evidence" value="ECO:0007669"/>
    <property type="project" value="TreeGrafter"/>
</dbReference>
<accession>A0A4S2L1A5</accession>
<dbReference type="EMBL" id="SJOL01009659">
    <property type="protein sequence ID" value="TGZ56453.1"/>
    <property type="molecule type" value="Genomic_DNA"/>
</dbReference>